<dbReference type="GO" id="GO:0003995">
    <property type="term" value="F:acyl-CoA dehydrogenase activity"/>
    <property type="evidence" value="ECO:0007669"/>
    <property type="project" value="InterPro"/>
</dbReference>
<dbReference type="InterPro" id="IPR036250">
    <property type="entry name" value="AcylCo_DH-like_C"/>
</dbReference>
<keyword evidence="10" id="KW-1185">Reference proteome</keyword>
<evidence type="ECO:0000256" key="1">
    <source>
        <dbReference type="ARBA" id="ARBA00001974"/>
    </source>
</evidence>
<gene>
    <name evidence="9" type="ORF">HLB23_13845</name>
</gene>
<evidence type="ECO:0000259" key="8">
    <source>
        <dbReference type="Pfam" id="PF02771"/>
    </source>
</evidence>
<dbReference type="Pfam" id="PF00441">
    <property type="entry name" value="Acyl-CoA_dh_1"/>
    <property type="match status" value="1"/>
</dbReference>
<comment type="similarity">
    <text evidence="2 5">Belongs to the acyl-CoA dehydrogenase family.</text>
</comment>
<keyword evidence="5" id="KW-0560">Oxidoreductase</keyword>
<dbReference type="Pfam" id="PF02770">
    <property type="entry name" value="Acyl-CoA_dh_M"/>
    <property type="match status" value="1"/>
</dbReference>
<evidence type="ECO:0000313" key="9">
    <source>
        <dbReference type="EMBL" id="NNH70930.1"/>
    </source>
</evidence>
<dbReference type="InterPro" id="IPR006091">
    <property type="entry name" value="Acyl-CoA_Oxase/DH_mid-dom"/>
</dbReference>
<dbReference type="InterPro" id="IPR046373">
    <property type="entry name" value="Acyl-CoA_Oxase/DH_mid-dom_sf"/>
</dbReference>
<dbReference type="RefSeq" id="WP_067523219.1">
    <property type="nucleotide sequence ID" value="NZ_JABELX010000004.1"/>
</dbReference>
<comment type="cofactor">
    <cofactor evidence="1 5">
        <name>FAD</name>
        <dbReference type="ChEBI" id="CHEBI:57692"/>
    </cofactor>
</comment>
<reference evidence="9 10" key="1">
    <citation type="submission" date="2020-05" db="EMBL/GenBank/DDBJ databases">
        <title>MicrobeNet Type strains.</title>
        <authorList>
            <person name="Nicholson A.C."/>
        </authorList>
    </citation>
    <scope>NUCLEOTIDE SEQUENCE [LARGE SCALE GENOMIC DNA]</scope>
    <source>
        <strain evidence="9 10">JCM 3224</strain>
    </source>
</reference>
<dbReference type="AlphaFoldDB" id="A0A849C3B4"/>
<dbReference type="PANTHER" id="PTHR43884:SF12">
    <property type="entry name" value="ISOVALERYL-COA DEHYDROGENASE, MITOCHONDRIAL-RELATED"/>
    <property type="match status" value="1"/>
</dbReference>
<keyword evidence="4 5" id="KW-0274">FAD</keyword>
<organism evidence="9 10">
    <name type="scientific">Nocardia uniformis</name>
    <dbReference type="NCBI Taxonomy" id="53432"/>
    <lineage>
        <taxon>Bacteria</taxon>
        <taxon>Bacillati</taxon>
        <taxon>Actinomycetota</taxon>
        <taxon>Actinomycetes</taxon>
        <taxon>Mycobacteriales</taxon>
        <taxon>Nocardiaceae</taxon>
        <taxon>Nocardia</taxon>
    </lineage>
</organism>
<evidence type="ECO:0000259" key="7">
    <source>
        <dbReference type="Pfam" id="PF02770"/>
    </source>
</evidence>
<dbReference type="Gene3D" id="2.40.110.10">
    <property type="entry name" value="Butyryl-CoA Dehydrogenase, subunit A, domain 2"/>
    <property type="match status" value="1"/>
</dbReference>
<evidence type="ECO:0000256" key="3">
    <source>
        <dbReference type="ARBA" id="ARBA00022630"/>
    </source>
</evidence>
<name>A0A849C3B4_9NOCA</name>
<dbReference type="SUPFAM" id="SSF56645">
    <property type="entry name" value="Acyl-CoA dehydrogenase NM domain-like"/>
    <property type="match status" value="1"/>
</dbReference>
<dbReference type="InterPro" id="IPR009075">
    <property type="entry name" value="AcylCo_DH/oxidase_C"/>
</dbReference>
<dbReference type="Proteomes" id="UP000586827">
    <property type="component" value="Unassembled WGS sequence"/>
</dbReference>
<dbReference type="PIRSF" id="PIRSF016578">
    <property type="entry name" value="HsaA"/>
    <property type="match status" value="1"/>
</dbReference>
<dbReference type="Gene3D" id="1.20.140.10">
    <property type="entry name" value="Butyryl-CoA Dehydrogenase, subunit A, domain 3"/>
    <property type="match status" value="1"/>
</dbReference>
<evidence type="ECO:0000256" key="5">
    <source>
        <dbReference type="RuleBase" id="RU362125"/>
    </source>
</evidence>
<dbReference type="GO" id="GO:0050660">
    <property type="term" value="F:flavin adenine dinucleotide binding"/>
    <property type="evidence" value="ECO:0007669"/>
    <property type="project" value="InterPro"/>
</dbReference>
<accession>A0A849C3B4</accession>
<feature type="domain" description="Acyl-CoA oxidase/dehydrogenase middle" evidence="7">
    <location>
        <begin position="122"/>
        <end position="214"/>
    </location>
</feature>
<feature type="domain" description="Acyl-CoA dehydrogenase/oxidase N-terminal" evidence="8">
    <location>
        <begin position="8"/>
        <end position="118"/>
    </location>
</feature>
<dbReference type="PANTHER" id="PTHR43884">
    <property type="entry name" value="ACYL-COA DEHYDROGENASE"/>
    <property type="match status" value="1"/>
</dbReference>
<comment type="caution">
    <text evidence="9">The sequence shown here is derived from an EMBL/GenBank/DDBJ whole genome shotgun (WGS) entry which is preliminary data.</text>
</comment>
<dbReference type="InterPro" id="IPR009100">
    <property type="entry name" value="AcylCoA_DH/oxidase_NM_dom_sf"/>
</dbReference>
<feature type="domain" description="Acyl-CoA dehydrogenase/oxidase C-terminal" evidence="6">
    <location>
        <begin position="228"/>
        <end position="376"/>
    </location>
</feature>
<evidence type="ECO:0000256" key="2">
    <source>
        <dbReference type="ARBA" id="ARBA00009347"/>
    </source>
</evidence>
<evidence type="ECO:0000256" key="4">
    <source>
        <dbReference type="ARBA" id="ARBA00022827"/>
    </source>
</evidence>
<keyword evidence="3 5" id="KW-0285">Flavoprotein</keyword>
<evidence type="ECO:0000259" key="6">
    <source>
        <dbReference type="Pfam" id="PF00441"/>
    </source>
</evidence>
<dbReference type="InterPro" id="IPR006089">
    <property type="entry name" value="Acyl-CoA_DH_CS"/>
</dbReference>
<dbReference type="InterPro" id="IPR037069">
    <property type="entry name" value="AcylCoA_DH/ox_N_sf"/>
</dbReference>
<dbReference type="Gene3D" id="1.10.540.10">
    <property type="entry name" value="Acyl-CoA dehydrogenase/oxidase, N-terminal domain"/>
    <property type="match status" value="1"/>
</dbReference>
<dbReference type="Pfam" id="PF02771">
    <property type="entry name" value="Acyl-CoA_dh_N"/>
    <property type="match status" value="1"/>
</dbReference>
<sequence length="379" mass="40843">MNPFILDEDHLTFRDSVRKFARDKFMGSFPERAASEAYPRAELKKFAEAGLTALCVPEAQGGQGADLLALGLAGEEIGYADSALACMYFFSNVQTNILAAMGPAAVQREWLPRLISGDAIACTALTEPGAGSDASALTCRAEKVAGGWKLYGEKSSITQAPHADIAIVIAQSDPAKRTKGIGAFVVPLDDPTVARQAFRDPGCKPIGRGALTFDGTFVPDSYVMAEPGGGFQMIMKEFDLTRTLIGLMVIGTAQRAIDMTVEYTKQRTTFGVPLAMNQGVSFPLVEHTTHLTAVRALAYQTLGLRMAGQPHTAQAAMLKWWAPQVAFAAINDCVVLHGHVGWSEEMPLQAMLRDVSGYQIGDGTPQIQKLIIARELFMR</sequence>
<evidence type="ECO:0000313" key="10">
    <source>
        <dbReference type="Proteomes" id="UP000586827"/>
    </source>
</evidence>
<dbReference type="InterPro" id="IPR013786">
    <property type="entry name" value="AcylCoA_DH/ox_N"/>
</dbReference>
<protein>
    <submittedName>
        <fullName evidence="9">Acyl-CoA dehydrogenase</fullName>
    </submittedName>
</protein>
<dbReference type="SUPFAM" id="SSF47203">
    <property type="entry name" value="Acyl-CoA dehydrogenase C-terminal domain-like"/>
    <property type="match status" value="1"/>
</dbReference>
<proteinExistence type="inferred from homology"/>
<dbReference type="PROSITE" id="PS00072">
    <property type="entry name" value="ACYL_COA_DH_1"/>
    <property type="match status" value="1"/>
</dbReference>
<dbReference type="EMBL" id="JABELX010000004">
    <property type="protein sequence ID" value="NNH70930.1"/>
    <property type="molecule type" value="Genomic_DNA"/>
</dbReference>